<sequence>MSRQVQWRRFAFFDKETVAEDVATEIGAEVSCMHTAGGRLYLGDAAGKVTISDSNLSGKIQRQAYSGPILALALAPDGVPPGSATARAAAPLPSNLPSSSGTNSSTAASNKTSRKYGVVVTLGDDSVNPPPQAEAGGAGGVGAGNGRSPCVLKFWAGADMGLCIRAVDVAAQMPDGQHQRWASSGGGAGGARARLPRLTAFAITPDASQVACGFSDGMALLLQGDLVRSPVLPPPPPLLIQPGEENPSAVTALHFSKGQQRGRGGGSGSSSPPQPKLIVGYDLDKEGGNGGMPSPDFPSLGLLSYDTRTDAEPLVLDEQGCQEGCSAFGQSTQEMVVGREDGVFFFSSEDRGGAAGFEGKKQHVGCLWNYILVVSEDGRSGRHTINMYDMRNKLVAFHALLPQGQGVKRISCQGERYDPNAGTNLGNGAGNVVAGNGSVGGSGEGLAFILTNRNSLLRLRERDTSSKLELLFRKNLYPMAISLAYASDHDVSEILGIYRMHGDHLYKKGDFEGAMQQYQCTIGQLDPSYVIRRFLDAQRIGLLTSYLEALHDAGQASSEHTTLLLNCHTKLKVLDVEKLDRFIHPSGDTTTPQQQQQQQQVRGSTSAAASTALSHRLGGAGDGGSSGAAGANFDVATAIRVLKSAGHADHAAELARRHGEHDWFLRIQLERSQPDFSGALAYIASLPFSEASKQLRRRGKPLVAALPEDTTGVLMALCTGRYSSMPDPATAAAGGGGGGGGNPNSKDKASPTTAKAAAEDFVHLYVDEPRWLRIFLTYVLREGGRAGPTVADTLLELLLREWAAAGSGQRGGSSGGGLAVKKQREDEVMALLDNPRAGYDADHALVLVQMLNFKPGQLYLYEKLYMTELVLEHYVDTGDTRNMIRVCRKEGNNNPDLWVQVLSYLVNNVPSSGDIQESSPLPDNAGDGNPAGGKSEDGGGGGGDVSSDDGEGAGGEEGRWDDVRELLALMERDQVLSPLQVVSILSQNSQLPLWVTRDFLPRYLSTSAAAAAADAAAASELRESTNKMRAEIQGLRATVQSSSSSGSRVAMELPTFMASELEKGGSKTLSSSGLGGLGGEQAKIHDIKAAQARSALDHEQFFKGLEEAADGFGQVASYFGKGVMSMS</sequence>
<feature type="region of interest" description="Disordered" evidence="9">
    <location>
        <begin position="584"/>
        <end position="609"/>
    </location>
</feature>
<feature type="compositionally biased region" description="Low complexity" evidence="9">
    <location>
        <begin position="593"/>
        <end position="609"/>
    </location>
</feature>
<evidence type="ECO:0000256" key="4">
    <source>
        <dbReference type="ARBA" id="ARBA00022771"/>
    </source>
</evidence>
<evidence type="ECO:0000313" key="12">
    <source>
        <dbReference type="EMBL" id="CBN79204.1"/>
    </source>
</evidence>
<accession>D8LC21</accession>
<dbReference type="EMBL" id="FN649733">
    <property type="protein sequence ID" value="CBN79204.1"/>
    <property type="molecule type" value="Genomic_DNA"/>
</dbReference>
<evidence type="ECO:0000256" key="2">
    <source>
        <dbReference type="ARBA" id="ARBA00022448"/>
    </source>
</evidence>
<reference evidence="12 13" key="1">
    <citation type="journal article" date="2010" name="Nature">
        <title>The Ectocarpus genome and the independent evolution of multicellularity in brown algae.</title>
        <authorList>
            <person name="Cock J.M."/>
            <person name="Sterck L."/>
            <person name="Rouze P."/>
            <person name="Scornet D."/>
            <person name="Allen A.E."/>
            <person name="Amoutzias G."/>
            <person name="Anthouard V."/>
            <person name="Artiguenave F."/>
            <person name="Aury J.M."/>
            <person name="Badger J.H."/>
            <person name="Beszteri B."/>
            <person name="Billiau K."/>
            <person name="Bonnet E."/>
            <person name="Bothwell J.H."/>
            <person name="Bowler C."/>
            <person name="Boyen C."/>
            <person name="Brownlee C."/>
            <person name="Carrano C.J."/>
            <person name="Charrier B."/>
            <person name="Cho G.Y."/>
            <person name="Coelho S.M."/>
            <person name="Collen J."/>
            <person name="Corre E."/>
            <person name="Da Silva C."/>
            <person name="Delage L."/>
            <person name="Delaroque N."/>
            <person name="Dittami S.M."/>
            <person name="Doulbeau S."/>
            <person name="Elias M."/>
            <person name="Farnham G."/>
            <person name="Gachon C.M."/>
            <person name="Gschloessl B."/>
            <person name="Heesch S."/>
            <person name="Jabbari K."/>
            <person name="Jubin C."/>
            <person name="Kawai H."/>
            <person name="Kimura K."/>
            <person name="Kloareg B."/>
            <person name="Kupper F.C."/>
            <person name="Lang D."/>
            <person name="Le Bail A."/>
            <person name="Leblanc C."/>
            <person name="Lerouge P."/>
            <person name="Lohr M."/>
            <person name="Lopez P.J."/>
            <person name="Martens C."/>
            <person name="Maumus F."/>
            <person name="Michel G."/>
            <person name="Miranda-Saavedra D."/>
            <person name="Morales J."/>
            <person name="Moreau H."/>
            <person name="Motomura T."/>
            <person name="Nagasato C."/>
            <person name="Napoli C.A."/>
            <person name="Nelson D.R."/>
            <person name="Nyvall-Collen P."/>
            <person name="Peters A.F."/>
            <person name="Pommier C."/>
            <person name="Potin P."/>
            <person name="Poulain J."/>
            <person name="Quesneville H."/>
            <person name="Read B."/>
            <person name="Rensing S.A."/>
            <person name="Ritter A."/>
            <person name="Rousvoal S."/>
            <person name="Samanta M."/>
            <person name="Samson G."/>
            <person name="Schroeder D.C."/>
            <person name="Segurens B."/>
            <person name="Strittmatter M."/>
            <person name="Tonon T."/>
            <person name="Tregear J.W."/>
            <person name="Valentin K."/>
            <person name="von Dassow P."/>
            <person name="Yamagishi T."/>
            <person name="Van de Peer Y."/>
            <person name="Wincker P."/>
        </authorList>
    </citation>
    <scope>NUCLEOTIDE SEQUENCE [LARGE SCALE GENOMIC DNA]</scope>
    <source>
        <strain evidence="13">Ec32 / CCAP1310/4</strain>
    </source>
</reference>
<dbReference type="GO" id="GO:0005768">
    <property type="term" value="C:endosome"/>
    <property type="evidence" value="ECO:0007669"/>
    <property type="project" value="TreeGrafter"/>
</dbReference>
<dbReference type="eggNOG" id="KOG2114">
    <property type="taxonomic scope" value="Eukaryota"/>
</dbReference>
<evidence type="ECO:0000256" key="9">
    <source>
        <dbReference type="SAM" id="MobiDB-lite"/>
    </source>
</evidence>
<feature type="region of interest" description="Disordered" evidence="9">
    <location>
        <begin position="912"/>
        <end position="958"/>
    </location>
</feature>
<feature type="compositionally biased region" description="Gly residues" evidence="9">
    <location>
        <begin position="733"/>
        <end position="742"/>
    </location>
</feature>
<dbReference type="GO" id="GO:0030674">
    <property type="term" value="F:protein-macromolecule adaptor activity"/>
    <property type="evidence" value="ECO:0007669"/>
    <property type="project" value="TreeGrafter"/>
</dbReference>
<name>D8LC21_ECTSI</name>
<keyword evidence="4" id="KW-0863">Zinc-finger</keyword>
<feature type="domain" description="PEP5/VPS11 N-terminal" evidence="11">
    <location>
        <begin position="305"/>
        <end position="413"/>
    </location>
</feature>
<evidence type="ECO:0000256" key="6">
    <source>
        <dbReference type="ARBA" id="ARBA00022927"/>
    </source>
</evidence>
<dbReference type="EMBL" id="FN647683">
    <property type="protein sequence ID" value="CBN79204.1"/>
    <property type="molecule type" value="Genomic_DNA"/>
</dbReference>
<evidence type="ECO:0000313" key="13">
    <source>
        <dbReference type="Proteomes" id="UP000002630"/>
    </source>
</evidence>
<keyword evidence="5" id="KW-0862">Zinc</keyword>
<dbReference type="InParanoid" id="D8LC21"/>
<evidence type="ECO:0000256" key="3">
    <source>
        <dbReference type="ARBA" id="ARBA00022723"/>
    </source>
</evidence>
<feature type="region of interest" description="Disordered" evidence="9">
    <location>
        <begin position="83"/>
        <end position="142"/>
    </location>
</feature>
<evidence type="ECO:0000256" key="8">
    <source>
        <dbReference type="PROSITE-ProRule" id="PRU01006"/>
    </source>
</evidence>
<keyword evidence="7" id="KW-0472">Membrane</keyword>
<evidence type="ECO:0000259" key="10">
    <source>
        <dbReference type="Pfam" id="PF12451"/>
    </source>
</evidence>
<dbReference type="Pfam" id="PF23356">
    <property type="entry name" value="TPR_PEP5_VPS11"/>
    <property type="match status" value="2"/>
</dbReference>
<dbReference type="GO" id="GO:0006886">
    <property type="term" value="P:intracellular protein transport"/>
    <property type="evidence" value="ECO:0007669"/>
    <property type="project" value="UniProtKB-UniRule"/>
</dbReference>
<dbReference type="GO" id="GO:0006904">
    <property type="term" value="P:vesicle docking involved in exocytosis"/>
    <property type="evidence" value="ECO:0007669"/>
    <property type="project" value="TreeGrafter"/>
</dbReference>
<feature type="domain" description="Vacuolar protein sorting protein 11 C-terminal" evidence="10">
    <location>
        <begin position="1083"/>
        <end position="1125"/>
    </location>
</feature>
<feature type="repeat" description="CHCR" evidence="8">
    <location>
        <begin position="518"/>
        <end position="711"/>
    </location>
</feature>
<dbReference type="GO" id="GO:0007033">
    <property type="term" value="P:vacuole organization"/>
    <property type="evidence" value="ECO:0007669"/>
    <property type="project" value="TreeGrafter"/>
</dbReference>
<dbReference type="GO" id="GO:0048284">
    <property type="term" value="P:organelle fusion"/>
    <property type="evidence" value="ECO:0007669"/>
    <property type="project" value="TreeGrafter"/>
</dbReference>
<keyword evidence="2" id="KW-0813">Transport</keyword>
<keyword evidence="13" id="KW-1185">Reference proteome</keyword>
<feature type="region of interest" description="Disordered" evidence="9">
    <location>
        <begin position="729"/>
        <end position="753"/>
    </location>
</feature>
<comment type="subcellular location">
    <subcellularLocation>
        <location evidence="1">Endomembrane system</location>
        <topology evidence="1">Peripheral membrane protein</topology>
    </subcellularLocation>
</comment>
<dbReference type="GO" id="GO:0007032">
    <property type="term" value="P:endosome organization"/>
    <property type="evidence" value="ECO:0007669"/>
    <property type="project" value="TreeGrafter"/>
</dbReference>
<evidence type="ECO:0000256" key="7">
    <source>
        <dbReference type="ARBA" id="ARBA00023136"/>
    </source>
</evidence>
<keyword evidence="3" id="KW-0479">Metal-binding</keyword>
<evidence type="ECO:0000256" key="1">
    <source>
        <dbReference type="ARBA" id="ARBA00004184"/>
    </source>
</evidence>
<evidence type="ECO:0000256" key="5">
    <source>
        <dbReference type="ARBA" id="ARBA00022833"/>
    </source>
</evidence>
<dbReference type="AlphaFoldDB" id="D8LC21"/>
<feature type="compositionally biased region" description="Polar residues" evidence="9">
    <location>
        <begin position="912"/>
        <end position="921"/>
    </location>
</feature>
<dbReference type="OMA" id="LMTMEFK"/>
<dbReference type="InterPro" id="IPR057307">
    <property type="entry name" value="PEP5_VPS11_N"/>
</dbReference>
<gene>
    <name evidence="12" type="ORF">Esi_0010_0123</name>
</gene>
<dbReference type="PROSITE" id="PS50236">
    <property type="entry name" value="CHCR"/>
    <property type="match status" value="2"/>
</dbReference>
<proteinExistence type="predicted"/>
<feature type="compositionally biased region" description="Low complexity" evidence="9">
    <location>
        <begin position="86"/>
        <end position="111"/>
    </location>
</feature>
<keyword evidence="6" id="KW-0653">Protein transport</keyword>
<dbReference type="OrthoDB" id="26184at2759"/>
<dbReference type="Proteomes" id="UP000002630">
    <property type="component" value="Linkage Group LG08"/>
</dbReference>
<organism evidence="12 13">
    <name type="scientific">Ectocarpus siliculosus</name>
    <name type="common">Brown alga</name>
    <name type="synonym">Conferva siliculosa</name>
    <dbReference type="NCBI Taxonomy" id="2880"/>
    <lineage>
        <taxon>Eukaryota</taxon>
        <taxon>Sar</taxon>
        <taxon>Stramenopiles</taxon>
        <taxon>Ochrophyta</taxon>
        <taxon>PX clade</taxon>
        <taxon>Phaeophyceae</taxon>
        <taxon>Ectocarpales</taxon>
        <taxon>Ectocarpaceae</taxon>
        <taxon>Ectocarpus</taxon>
    </lineage>
</organism>
<evidence type="ECO:0000259" key="11">
    <source>
        <dbReference type="Pfam" id="PF23341"/>
    </source>
</evidence>
<dbReference type="Pfam" id="PF23341">
    <property type="entry name" value="PEP5_VPS11_N"/>
    <property type="match status" value="1"/>
</dbReference>
<dbReference type="InterPro" id="IPR057308">
    <property type="entry name" value="CHCR_PEP5_VPS11"/>
</dbReference>
<dbReference type="STRING" id="2880.D8LC21"/>
<dbReference type="InterPro" id="IPR000547">
    <property type="entry name" value="Clathrin_H-chain/VPS_repeat"/>
</dbReference>
<feature type="repeat" description="CHCR" evidence="8">
    <location>
        <begin position="742"/>
        <end position="914"/>
    </location>
</feature>
<dbReference type="GO" id="GO:0008270">
    <property type="term" value="F:zinc ion binding"/>
    <property type="evidence" value="ECO:0007669"/>
    <property type="project" value="UniProtKB-KW"/>
</dbReference>
<dbReference type="PANTHER" id="PTHR23323:SF24">
    <property type="entry name" value="VACUOLAR PROTEIN SORTING-ASSOCIATED PROTEIN 11 HOMOLOG"/>
    <property type="match status" value="1"/>
</dbReference>
<dbReference type="GO" id="GO:0030897">
    <property type="term" value="C:HOPS complex"/>
    <property type="evidence" value="ECO:0007669"/>
    <property type="project" value="TreeGrafter"/>
</dbReference>
<dbReference type="InterPro" id="IPR024763">
    <property type="entry name" value="VPS11_C"/>
</dbReference>
<feature type="region of interest" description="Disordered" evidence="9">
    <location>
        <begin position="257"/>
        <end position="303"/>
    </location>
</feature>
<protein>
    <submittedName>
        <fullName evidence="12">Uncharacterized protein</fullName>
    </submittedName>
</protein>
<dbReference type="PANTHER" id="PTHR23323">
    <property type="entry name" value="VACUOLAR PROTEIN SORTING-ASSOCIATED PROTEIN"/>
    <property type="match status" value="1"/>
</dbReference>
<dbReference type="Pfam" id="PF12451">
    <property type="entry name" value="VPS11_C"/>
    <property type="match status" value="1"/>
</dbReference>